<dbReference type="SUPFAM" id="SSF51735">
    <property type="entry name" value="NAD(P)-binding Rossmann-fold domains"/>
    <property type="match status" value="1"/>
</dbReference>
<dbReference type="PANTHER" id="PTHR42760">
    <property type="entry name" value="SHORT-CHAIN DEHYDROGENASES/REDUCTASES FAMILY MEMBER"/>
    <property type="match status" value="1"/>
</dbReference>
<comment type="caution">
    <text evidence="6">The sequence shown here is derived from an EMBL/GenBank/DDBJ whole genome shotgun (WGS) entry which is preliminary data.</text>
</comment>
<gene>
    <name evidence="6" type="ORF">DJ021_09715</name>
</gene>
<evidence type="ECO:0000313" key="6">
    <source>
        <dbReference type="EMBL" id="RAK60062.1"/>
    </source>
</evidence>
<keyword evidence="2" id="KW-0560">Oxidoreductase</keyword>
<feature type="domain" description="Ketoreductase" evidence="5">
    <location>
        <begin position="11"/>
        <end position="200"/>
    </location>
</feature>
<dbReference type="FunFam" id="3.40.50.720:FF:000084">
    <property type="entry name" value="Short-chain dehydrogenase reductase"/>
    <property type="match status" value="1"/>
</dbReference>
<evidence type="ECO:0000256" key="4">
    <source>
        <dbReference type="ARBA" id="ARBA00069939"/>
    </source>
</evidence>
<dbReference type="PRINTS" id="PR00081">
    <property type="entry name" value="GDHRDH"/>
</dbReference>
<dbReference type="Pfam" id="PF13561">
    <property type="entry name" value="adh_short_C2"/>
    <property type="match status" value="1"/>
</dbReference>
<dbReference type="InterPro" id="IPR020904">
    <property type="entry name" value="Sc_DH/Rdtase_CS"/>
</dbReference>
<evidence type="ECO:0000256" key="3">
    <source>
        <dbReference type="ARBA" id="ARBA00066641"/>
    </source>
</evidence>
<dbReference type="PROSITE" id="PS00061">
    <property type="entry name" value="ADH_SHORT"/>
    <property type="match status" value="1"/>
</dbReference>
<dbReference type="Proteomes" id="UP000249842">
    <property type="component" value="Unassembled WGS sequence"/>
</dbReference>
<keyword evidence="7" id="KW-1185">Reference proteome</keyword>
<dbReference type="InterPro" id="IPR002347">
    <property type="entry name" value="SDR_fam"/>
</dbReference>
<dbReference type="EC" id="1.1.1.175" evidence="3"/>
<evidence type="ECO:0000259" key="5">
    <source>
        <dbReference type="SMART" id="SM00822"/>
    </source>
</evidence>
<dbReference type="InterPro" id="IPR036291">
    <property type="entry name" value="NAD(P)-bd_dom_sf"/>
</dbReference>
<comment type="similarity">
    <text evidence="1">Belongs to the short-chain dehydrogenases/reductases (SDR) family.</text>
</comment>
<sequence length="260" mass="27515">MAYKPFDLTGKVALVTGGNGGIGLGMADALAQAGADLVIWGTNEAKNAAAESQLKAHGRRVLTRKVDVADEQAVIEAMRAAVAEMGRLDTVIANAGVGGGARSFSEMSTEVYRRVMSVNLDGVFFTFREACRHMVERAEAGDTGGSLVVTSSTSAIHGAARNEAYGATKAAVLSMVRAIAVEHARYGVRANSVLPGWIATDMTDGAQHNDKFNDQVIKRVPFRRWGEPEDFGGLAVYLASDASRFHTGDSLVVDGGYTIF</sequence>
<dbReference type="AlphaFoldDB" id="A0A328AY72"/>
<dbReference type="Gene3D" id="3.40.50.720">
    <property type="entry name" value="NAD(P)-binding Rossmann-like Domain"/>
    <property type="match status" value="1"/>
</dbReference>
<evidence type="ECO:0000256" key="1">
    <source>
        <dbReference type="ARBA" id="ARBA00006484"/>
    </source>
</evidence>
<protein>
    <recommendedName>
        <fullName evidence="4">D-xylose 1-dehydrogenase</fullName>
        <ecNumber evidence="3">1.1.1.175</ecNumber>
    </recommendedName>
</protein>
<dbReference type="SMART" id="SM00822">
    <property type="entry name" value="PKS_KR"/>
    <property type="match status" value="1"/>
</dbReference>
<dbReference type="RefSeq" id="WP_111457355.1">
    <property type="nucleotide sequence ID" value="NZ_QFYP01000001.1"/>
</dbReference>
<dbReference type="PANTHER" id="PTHR42760:SF115">
    <property type="entry name" value="3-OXOACYL-[ACYL-CARRIER-PROTEIN] REDUCTASE FABG"/>
    <property type="match status" value="1"/>
</dbReference>
<dbReference type="GO" id="GO:0047838">
    <property type="term" value="F:D-xylose 1-dehydrogenase (NAD+) activity"/>
    <property type="evidence" value="ECO:0007669"/>
    <property type="project" value="UniProtKB-EC"/>
</dbReference>
<evidence type="ECO:0000256" key="2">
    <source>
        <dbReference type="ARBA" id="ARBA00023002"/>
    </source>
</evidence>
<dbReference type="EMBL" id="QFYP01000001">
    <property type="protein sequence ID" value="RAK60062.1"/>
    <property type="molecule type" value="Genomic_DNA"/>
</dbReference>
<dbReference type="OrthoDB" id="9796652at2"/>
<evidence type="ECO:0000313" key="7">
    <source>
        <dbReference type="Proteomes" id="UP000249842"/>
    </source>
</evidence>
<reference evidence="7" key="1">
    <citation type="submission" date="2018-05" db="EMBL/GenBank/DDBJ databases">
        <authorList>
            <person name="Li X."/>
        </authorList>
    </citation>
    <scope>NUCLEOTIDE SEQUENCE [LARGE SCALE GENOMIC DNA]</scope>
    <source>
        <strain evidence="7">HKS-05</strain>
    </source>
</reference>
<dbReference type="InterPro" id="IPR057326">
    <property type="entry name" value="KR_dom"/>
</dbReference>
<accession>A0A328AY72</accession>
<proteinExistence type="inferred from homology"/>
<organism evidence="6 7">
    <name type="scientific">Phenylobacterium hankyongense</name>
    <dbReference type="NCBI Taxonomy" id="1813876"/>
    <lineage>
        <taxon>Bacteria</taxon>
        <taxon>Pseudomonadati</taxon>
        <taxon>Pseudomonadota</taxon>
        <taxon>Alphaproteobacteria</taxon>
        <taxon>Caulobacterales</taxon>
        <taxon>Caulobacteraceae</taxon>
        <taxon>Phenylobacterium</taxon>
    </lineage>
</organism>
<dbReference type="PRINTS" id="PR00080">
    <property type="entry name" value="SDRFAMILY"/>
</dbReference>
<name>A0A328AY72_9CAUL</name>